<protein>
    <recommendedName>
        <fullName evidence="7">Aspartokinase</fullName>
        <ecNumber evidence="7">2.7.2.4</ecNumber>
    </recommendedName>
</protein>
<keyword evidence="8" id="KW-0028">Amino-acid biosynthesis</keyword>
<evidence type="ECO:0000259" key="9">
    <source>
        <dbReference type="PROSITE" id="PS51671"/>
    </source>
</evidence>
<dbReference type="EMBL" id="MRZU01000005">
    <property type="protein sequence ID" value="OUJ18084.1"/>
    <property type="molecule type" value="Genomic_DNA"/>
</dbReference>
<dbReference type="InterPro" id="IPR001048">
    <property type="entry name" value="Asp/Glu/Uridylate_kinase"/>
</dbReference>
<dbReference type="Gene3D" id="3.30.70.260">
    <property type="match status" value="1"/>
</dbReference>
<proteinExistence type="inferred from homology"/>
<keyword evidence="2 7" id="KW-0808">Transferase</keyword>
<evidence type="ECO:0000256" key="5">
    <source>
        <dbReference type="ARBA" id="ARBA00022840"/>
    </source>
</evidence>
<dbReference type="EC" id="2.7.2.4" evidence="7"/>
<dbReference type="GO" id="GO:0009089">
    <property type="term" value="P:lysine biosynthetic process via diaminopimelate"/>
    <property type="evidence" value="ECO:0007669"/>
    <property type="project" value="UniProtKB-UniPathway"/>
</dbReference>
<dbReference type="GO" id="GO:0004072">
    <property type="term" value="F:aspartate kinase activity"/>
    <property type="evidence" value="ECO:0007669"/>
    <property type="project" value="UniProtKB-EC"/>
</dbReference>
<dbReference type="NCBIfam" id="TIGR00657">
    <property type="entry name" value="asp_kinases"/>
    <property type="match status" value="1"/>
</dbReference>
<comment type="caution">
    <text evidence="10">The sequence shown here is derived from an EMBL/GenBank/DDBJ whole genome shotgun (WGS) entry which is preliminary data.</text>
</comment>
<dbReference type="InterPro" id="IPR036393">
    <property type="entry name" value="AceGlu_kinase-like_sf"/>
</dbReference>
<evidence type="ECO:0000313" key="11">
    <source>
        <dbReference type="Proteomes" id="UP000195137"/>
    </source>
</evidence>
<sequence length="461" mass="50284">MKFGGTSVKDAEMIKRVASLTKERYNEGVEVVVVVSAMSGTTDQLIQIGENLKKRRKQEAHDLINQIEDRHKETAKKLLSNNDLVDSVLGEVDEIIGELRLLAEEMDNFIDRSFDYLMSFGERLSAPLLSAALQDNNVPSKHLTGREAGVITNQCYGSAIPLSESNKRIKESVLPLLEESVPVITGFIGCSKNGDITTLGRGGSDYSASTIGRAIEADEIWIWTDVDGLLTTDPRVVPEAQTLRRISYREAMELSFFGAEVLHPKSIEPAIEKNIPVRVKNTFTPGFEGTLIVKDEEKVEGVVKGVSAERDVALVNISGMDIIGTPGIAADAFGALADADINIIMISTGSSEPTISLLVDEKDLSRAIKALETEFSDNTIEEITHDPEVSVITVVGSGMAGTPGIAGRVFTAMGQEKINIIMISQGSSEFNISFVVKKHETNSALRSLHEEFRLDKKDYKL</sequence>
<dbReference type="GO" id="GO:0009088">
    <property type="term" value="P:threonine biosynthetic process"/>
    <property type="evidence" value="ECO:0007669"/>
    <property type="project" value="UniProtKB-UniPathway"/>
</dbReference>
<dbReference type="AlphaFoldDB" id="A0A1Y3GD07"/>
<keyword evidence="4 7" id="KW-0418">Kinase</keyword>
<dbReference type="InterPro" id="IPR005260">
    <property type="entry name" value="Asp_kin_monofn"/>
</dbReference>
<dbReference type="Pfam" id="PF00696">
    <property type="entry name" value="AA_kinase"/>
    <property type="match status" value="1"/>
</dbReference>
<dbReference type="Proteomes" id="UP000195137">
    <property type="component" value="Unassembled WGS sequence"/>
</dbReference>
<dbReference type="NCBIfam" id="TIGR00656">
    <property type="entry name" value="asp_kin_monofn"/>
    <property type="match status" value="1"/>
</dbReference>
<comment type="catalytic activity">
    <reaction evidence="6 7">
        <text>L-aspartate + ATP = 4-phospho-L-aspartate + ADP</text>
        <dbReference type="Rhea" id="RHEA:23776"/>
        <dbReference type="ChEBI" id="CHEBI:29991"/>
        <dbReference type="ChEBI" id="CHEBI:30616"/>
        <dbReference type="ChEBI" id="CHEBI:57535"/>
        <dbReference type="ChEBI" id="CHEBI:456216"/>
        <dbReference type="EC" id="2.7.2.4"/>
    </reaction>
</comment>
<evidence type="ECO:0000256" key="4">
    <source>
        <dbReference type="ARBA" id="ARBA00022777"/>
    </source>
</evidence>
<dbReference type="NCBIfam" id="NF004938">
    <property type="entry name" value="PRK06291.1"/>
    <property type="match status" value="1"/>
</dbReference>
<comment type="pathway">
    <text evidence="8">Amino-acid biosynthesis; L-methionine biosynthesis via de novo pathway; L-homoserine from L-aspartate: step 1/3.</text>
</comment>
<evidence type="ECO:0000256" key="1">
    <source>
        <dbReference type="ARBA" id="ARBA00010122"/>
    </source>
</evidence>
<keyword evidence="11" id="KW-1185">Reference proteome</keyword>
<dbReference type="Gene3D" id="3.30.2130.10">
    <property type="entry name" value="VC0802-like"/>
    <property type="match status" value="1"/>
</dbReference>
<accession>A0A1Y3GD07</accession>
<gene>
    <name evidence="10" type="ORF">AMET1_1526</name>
</gene>
<evidence type="ECO:0000256" key="2">
    <source>
        <dbReference type="ARBA" id="ARBA00022679"/>
    </source>
</evidence>
<dbReference type="PIRSF" id="PIRSF000726">
    <property type="entry name" value="Asp_kin"/>
    <property type="match status" value="1"/>
</dbReference>
<dbReference type="UniPathway" id="UPA00034">
    <property type="reaction ID" value="UER00015"/>
</dbReference>
<keyword evidence="5" id="KW-0067">ATP-binding</keyword>
<dbReference type="PROSITE" id="PS51671">
    <property type="entry name" value="ACT"/>
    <property type="match status" value="2"/>
</dbReference>
<feature type="domain" description="ACT" evidence="9">
    <location>
        <begin position="317"/>
        <end position="385"/>
    </location>
</feature>
<dbReference type="CDD" id="cd04921">
    <property type="entry name" value="ACT_AKi-HSDH-ThrA-like_1"/>
    <property type="match status" value="1"/>
</dbReference>
<dbReference type="Gene3D" id="3.40.1160.10">
    <property type="entry name" value="Acetylglutamate kinase-like"/>
    <property type="match status" value="1"/>
</dbReference>
<dbReference type="PANTHER" id="PTHR21499">
    <property type="entry name" value="ASPARTATE KINASE"/>
    <property type="match status" value="1"/>
</dbReference>
<dbReference type="InterPro" id="IPR002912">
    <property type="entry name" value="ACT_dom"/>
</dbReference>
<dbReference type="SUPFAM" id="SSF55021">
    <property type="entry name" value="ACT-like"/>
    <property type="match status" value="2"/>
</dbReference>
<name>A0A1Y3GD07_9EURY</name>
<comment type="pathway">
    <text evidence="8">Amino-acid biosynthesis; L-threonine biosynthesis; L-threonine from L-aspartate: step 1/5.</text>
</comment>
<dbReference type="GO" id="GO:0005829">
    <property type="term" value="C:cytosol"/>
    <property type="evidence" value="ECO:0007669"/>
    <property type="project" value="TreeGrafter"/>
</dbReference>
<evidence type="ECO:0000256" key="8">
    <source>
        <dbReference type="RuleBase" id="RU004249"/>
    </source>
</evidence>
<dbReference type="CDD" id="cd04892">
    <property type="entry name" value="ACT_AK-like_2"/>
    <property type="match status" value="1"/>
</dbReference>
<feature type="domain" description="ACT" evidence="9">
    <location>
        <begin position="394"/>
        <end position="461"/>
    </location>
</feature>
<evidence type="ECO:0000256" key="3">
    <source>
        <dbReference type="ARBA" id="ARBA00022741"/>
    </source>
</evidence>
<dbReference type="Pfam" id="PF22468">
    <property type="entry name" value="ACT_9"/>
    <property type="match status" value="2"/>
</dbReference>
<keyword evidence="3" id="KW-0547">Nucleotide-binding</keyword>
<dbReference type="UniPathway" id="UPA00050">
    <property type="reaction ID" value="UER00461"/>
</dbReference>
<dbReference type="UniPathway" id="UPA00051">
    <property type="reaction ID" value="UER00462"/>
</dbReference>
<dbReference type="InterPro" id="IPR054352">
    <property type="entry name" value="ACT_Aspartokinase"/>
</dbReference>
<evidence type="ECO:0000256" key="6">
    <source>
        <dbReference type="ARBA" id="ARBA00047872"/>
    </source>
</evidence>
<dbReference type="InterPro" id="IPR001341">
    <property type="entry name" value="Asp_kinase"/>
</dbReference>
<comment type="similarity">
    <text evidence="1 7">Belongs to the aspartokinase family.</text>
</comment>
<dbReference type="GO" id="GO:0005524">
    <property type="term" value="F:ATP binding"/>
    <property type="evidence" value="ECO:0007669"/>
    <property type="project" value="UniProtKB-KW"/>
</dbReference>
<dbReference type="GO" id="GO:0009090">
    <property type="term" value="P:homoserine biosynthetic process"/>
    <property type="evidence" value="ECO:0007669"/>
    <property type="project" value="TreeGrafter"/>
</dbReference>
<organism evidence="10 11">
    <name type="scientific">Methanonatronarchaeum thermophilum</name>
    <dbReference type="NCBI Taxonomy" id="1927129"/>
    <lineage>
        <taxon>Archaea</taxon>
        <taxon>Methanobacteriati</taxon>
        <taxon>Methanobacteriota</taxon>
        <taxon>Methanonatronarchaeia</taxon>
        <taxon>Methanonatronarchaeales</taxon>
        <taxon>Methanonatronarchaeaceae</taxon>
        <taxon>Methanonatronarchaeum</taxon>
    </lineage>
</organism>
<dbReference type="InterPro" id="IPR045865">
    <property type="entry name" value="ACT-like_dom_sf"/>
</dbReference>
<dbReference type="PANTHER" id="PTHR21499:SF59">
    <property type="entry name" value="ASPARTOKINASE"/>
    <property type="match status" value="1"/>
</dbReference>
<comment type="pathway">
    <text evidence="8">Amino-acid biosynthesis; L-lysine biosynthesis via DAP pathway; (S)-tetrahydrodipicolinate from L-aspartate: step 1/4.</text>
</comment>
<reference evidence="10 11" key="1">
    <citation type="submission" date="2016-12" db="EMBL/GenBank/DDBJ databases">
        <title>Discovery of methanogenic haloarchaea.</title>
        <authorList>
            <person name="Sorokin D.Y."/>
            <person name="Makarova K.S."/>
            <person name="Abbas B."/>
            <person name="Ferrer M."/>
            <person name="Golyshin P.N."/>
        </authorList>
    </citation>
    <scope>NUCLEOTIDE SEQUENCE [LARGE SCALE GENOMIC DNA]</scope>
    <source>
        <strain evidence="10">AMET1</strain>
    </source>
</reference>
<dbReference type="SUPFAM" id="SSF53633">
    <property type="entry name" value="Carbamate kinase-like"/>
    <property type="match status" value="1"/>
</dbReference>
<evidence type="ECO:0000256" key="7">
    <source>
        <dbReference type="RuleBase" id="RU003448"/>
    </source>
</evidence>
<evidence type="ECO:0000313" key="10">
    <source>
        <dbReference type="EMBL" id="OUJ18084.1"/>
    </source>
</evidence>